<evidence type="ECO:0000259" key="2">
    <source>
        <dbReference type="PROSITE" id="PS50836"/>
    </source>
</evidence>
<evidence type="ECO:0000313" key="3">
    <source>
        <dbReference type="EMBL" id="CAF0842719.1"/>
    </source>
</evidence>
<gene>
    <name evidence="3" type="ORF">OXX778_LOCUS8540</name>
</gene>
<name>A0A813VS42_9BILA</name>
<keyword evidence="1" id="KW-0732">Signal</keyword>
<feature type="domain" description="DOMON" evidence="2">
    <location>
        <begin position="34"/>
        <end position="157"/>
    </location>
</feature>
<sequence>MQFFKLLILLFSNVLLAKFQILPPLPIPSSITVANAVVTWANLGNETQFTVTSNLGRINASNSWISVGVNTGSGMNGGNVVVCRNLLSETTISHNLNSLFLSAPFISTNPTIGLRNARIGVVGSNLTCSFSRANFVDIASYIKIDSLSNLHILVAYGAGNFGYHFGNRGSSVRVFFALPSKNQTSPNGNQSDNYTIPFVPMTLPPVTTTQQNKKNSLVDLIWNIIKVFRYLINEW</sequence>
<proteinExistence type="predicted"/>
<dbReference type="PROSITE" id="PS50836">
    <property type="entry name" value="DOMON"/>
    <property type="match status" value="1"/>
</dbReference>
<dbReference type="EMBL" id="CAJNOC010001184">
    <property type="protein sequence ID" value="CAF0842719.1"/>
    <property type="molecule type" value="Genomic_DNA"/>
</dbReference>
<evidence type="ECO:0000256" key="1">
    <source>
        <dbReference type="SAM" id="SignalP"/>
    </source>
</evidence>
<dbReference type="InterPro" id="IPR005018">
    <property type="entry name" value="DOMON_domain"/>
</dbReference>
<evidence type="ECO:0000313" key="4">
    <source>
        <dbReference type="Proteomes" id="UP000663879"/>
    </source>
</evidence>
<feature type="signal peptide" evidence="1">
    <location>
        <begin position="1"/>
        <end position="17"/>
    </location>
</feature>
<organism evidence="3 4">
    <name type="scientific">Brachionus calyciflorus</name>
    <dbReference type="NCBI Taxonomy" id="104777"/>
    <lineage>
        <taxon>Eukaryota</taxon>
        <taxon>Metazoa</taxon>
        <taxon>Spiralia</taxon>
        <taxon>Gnathifera</taxon>
        <taxon>Rotifera</taxon>
        <taxon>Eurotatoria</taxon>
        <taxon>Monogononta</taxon>
        <taxon>Pseudotrocha</taxon>
        <taxon>Ploima</taxon>
        <taxon>Brachionidae</taxon>
        <taxon>Brachionus</taxon>
    </lineage>
</organism>
<reference evidence="3" key="1">
    <citation type="submission" date="2021-02" db="EMBL/GenBank/DDBJ databases">
        <authorList>
            <person name="Nowell W R."/>
        </authorList>
    </citation>
    <scope>NUCLEOTIDE SEQUENCE</scope>
    <source>
        <strain evidence="3">Ploen Becks lab</strain>
    </source>
</reference>
<protein>
    <recommendedName>
        <fullName evidence="2">DOMON domain-containing protein</fullName>
    </recommendedName>
</protein>
<dbReference type="Proteomes" id="UP000663879">
    <property type="component" value="Unassembled WGS sequence"/>
</dbReference>
<keyword evidence="4" id="KW-1185">Reference proteome</keyword>
<dbReference type="OrthoDB" id="10178326at2759"/>
<feature type="chain" id="PRO_5032580955" description="DOMON domain-containing protein" evidence="1">
    <location>
        <begin position="18"/>
        <end position="235"/>
    </location>
</feature>
<dbReference type="AlphaFoldDB" id="A0A813VS42"/>
<accession>A0A813VS42</accession>
<comment type="caution">
    <text evidence="3">The sequence shown here is derived from an EMBL/GenBank/DDBJ whole genome shotgun (WGS) entry which is preliminary data.</text>
</comment>